<keyword evidence="1" id="KW-0663">Pyridoxal phosphate</keyword>
<dbReference type="PANTHER" id="PTHR30244:SF34">
    <property type="entry name" value="DTDP-4-AMINO-4,6-DIDEOXYGALACTOSE TRANSAMINASE"/>
    <property type="match status" value="1"/>
</dbReference>
<keyword evidence="2" id="KW-0808">Transferase</keyword>
<dbReference type="SUPFAM" id="SSF53383">
    <property type="entry name" value="PLP-dependent transferases"/>
    <property type="match status" value="1"/>
</dbReference>
<dbReference type="CDD" id="cd00616">
    <property type="entry name" value="AHBA_syn"/>
    <property type="match status" value="1"/>
</dbReference>
<dbReference type="Proteomes" id="UP000766550">
    <property type="component" value="Unassembled WGS sequence"/>
</dbReference>
<gene>
    <name evidence="2" type="ORF">KTS45_02515</name>
</gene>
<evidence type="ECO:0000313" key="3">
    <source>
        <dbReference type="Proteomes" id="UP000766550"/>
    </source>
</evidence>
<evidence type="ECO:0000313" key="2">
    <source>
        <dbReference type="EMBL" id="MBV0923061.1"/>
    </source>
</evidence>
<dbReference type="EMBL" id="JAHQXF010000001">
    <property type="protein sequence ID" value="MBV0923061.1"/>
    <property type="molecule type" value="Genomic_DNA"/>
</dbReference>
<dbReference type="InterPro" id="IPR015421">
    <property type="entry name" value="PyrdxlP-dep_Trfase_major"/>
</dbReference>
<dbReference type="GO" id="GO:0030170">
    <property type="term" value="F:pyridoxal phosphate binding"/>
    <property type="evidence" value="ECO:0007669"/>
    <property type="project" value="TreeGrafter"/>
</dbReference>
<keyword evidence="2" id="KW-0032">Aminotransferase</keyword>
<evidence type="ECO:0000256" key="1">
    <source>
        <dbReference type="RuleBase" id="RU004508"/>
    </source>
</evidence>
<organism evidence="2 3">
    <name type="scientific">Haloarcula limicola</name>
    <dbReference type="NCBI Taxonomy" id="1429915"/>
    <lineage>
        <taxon>Archaea</taxon>
        <taxon>Methanobacteriati</taxon>
        <taxon>Methanobacteriota</taxon>
        <taxon>Stenosarchaea group</taxon>
        <taxon>Halobacteria</taxon>
        <taxon>Halobacteriales</taxon>
        <taxon>Haloarculaceae</taxon>
        <taxon>Haloarcula</taxon>
    </lineage>
</organism>
<name>A0A8J7Y979_9EURY</name>
<dbReference type="RefSeq" id="WP_162316220.1">
    <property type="nucleotide sequence ID" value="NZ_JAHQXF010000001.1"/>
</dbReference>
<dbReference type="InterPro" id="IPR000653">
    <property type="entry name" value="DegT/StrS_aminotransferase"/>
</dbReference>
<dbReference type="InterPro" id="IPR015422">
    <property type="entry name" value="PyrdxlP-dep_Trfase_small"/>
</dbReference>
<protein>
    <submittedName>
        <fullName evidence="2">DegT/DnrJ/EryC1/StrS family aminotransferase</fullName>
    </submittedName>
</protein>
<dbReference type="Pfam" id="PF01041">
    <property type="entry name" value="DegT_DnrJ_EryC1"/>
    <property type="match status" value="1"/>
</dbReference>
<accession>A0A8J7Y979</accession>
<dbReference type="Gene3D" id="3.40.640.10">
    <property type="entry name" value="Type I PLP-dependent aspartate aminotransferase-like (Major domain)"/>
    <property type="match status" value="1"/>
</dbReference>
<dbReference type="InterPro" id="IPR015424">
    <property type="entry name" value="PyrdxlP-dep_Trfase"/>
</dbReference>
<comment type="similarity">
    <text evidence="1">Belongs to the DegT/DnrJ/EryC1 family.</text>
</comment>
<proteinExistence type="inferred from homology"/>
<reference evidence="2 3" key="1">
    <citation type="submission" date="2021-06" db="EMBL/GenBank/DDBJ databases">
        <title>New haloarchaea isolates fom saline soil.</title>
        <authorList>
            <person name="Duran-Viseras A."/>
            <person name="Sanchez-Porro C.S."/>
            <person name="Ventosa A."/>
        </authorList>
    </citation>
    <scope>NUCLEOTIDE SEQUENCE [LARGE SCALE GENOMIC DNA]</scope>
    <source>
        <strain evidence="2 3">JCM 183640</strain>
    </source>
</reference>
<dbReference type="OrthoDB" id="10355at2157"/>
<dbReference type="PIRSF" id="PIRSF000390">
    <property type="entry name" value="PLP_StrS"/>
    <property type="match status" value="1"/>
</dbReference>
<comment type="caution">
    <text evidence="2">The sequence shown here is derived from an EMBL/GenBank/DDBJ whole genome shotgun (WGS) entry which is preliminary data.</text>
</comment>
<dbReference type="GO" id="GO:0000271">
    <property type="term" value="P:polysaccharide biosynthetic process"/>
    <property type="evidence" value="ECO:0007669"/>
    <property type="project" value="TreeGrafter"/>
</dbReference>
<keyword evidence="3" id="KW-1185">Reference proteome</keyword>
<dbReference type="PANTHER" id="PTHR30244">
    <property type="entry name" value="TRANSAMINASE"/>
    <property type="match status" value="1"/>
</dbReference>
<sequence length="367" mass="39499">MSDTRPLEPDIAIASPDVGETELRRIHDVLRSGHLSGGDEVAAFGEEFADYCTVAHGVPTSNGTTALHAALEALELGAGDTVLTTPFSFVATANAVRHVGATPVFADIDPTTYNLDPEAVEATAESHGDIDAIVAVHLYGCPAPMAELRELADRYDAALVEDAAQAHGAAYRGRPVGSLGDVACFSFYPTKNMTTGEGGMVVTDDDVLADRLRSYIDHGRDDEGNHAVVGHNFRMTDICAAVGRVQLEKLDDYVDARREHAAAYDDALTETDVVGPVEPDGCRHAYHQYTVRCDDREALRSHLRDYGISPAVYYPTPIHEEPAYDDVDASLPVAERAAEEVLSLPVHPSLSADDVRRITVALTEYEA</sequence>
<dbReference type="AlphaFoldDB" id="A0A8J7Y979"/>
<dbReference type="Gene3D" id="3.90.1150.10">
    <property type="entry name" value="Aspartate Aminotransferase, domain 1"/>
    <property type="match status" value="1"/>
</dbReference>
<dbReference type="GO" id="GO:0008483">
    <property type="term" value="F:transaminase activity"/>
    <property type="evidence" value="ECO:0007669"/>
    <property type="project" value="UniProtKB-KW"/>
</dbReference>